<dbReference type="EMBL" id="JAAIUW010000007">
    <property type="protein sequence ID" value="KAF7823887.1"/>
    <property type="molecule type" value="Genomic_DNA"/>
</dbReference>
<name>A0A834TKM1_9FABA</name>
<feature type="compositionally biased region" description="Basic and acidic residues" evidence="1">
    <location>
        <begin position="41"/>
        <end position="75"/>
    </location>
</feature>
<evidence type="ECO:0000256" key="1">
    <source>
        <dbReference type="SAM" id="MobiDB-lite"/>
    </source>
</evidence>
<evidence type="ECO:0000313" key="3">
    <source>
        <dbReference type="Proteomes" id="UP000634136"/>
    </source>
</evidence>
<feature type="region of interest" description="Disordered" evidence="1">
    <location>
        <begin position="1"/>
        <end position="75"/>
    </location>
</feature>
<proteinExistence type="predicted"/>
<dbReference type="AlphaFoldDB" id="A0A834TKM1"/>
<reference evidence="2" key="1">
    <citation type="submission" date="2020-09" db="EMBL/GenBank/DDBJ databases">
        <title>Genome-Enabled Discovery of Anthraquinone Biosynthesis in Senna tora.</title>
        <authorList>
            <person name="Kang S.-H."/>
            <person name="Pandey R.P."/>
            <person name="Lee C.-M."/>
            <person name="Sim J.-S."/>
            <person name="Jeong J.-T."/>
            <person name="Choi B.-S."/>
            <person name="Jung M."/>
            <person name="Ginzburg D."/>
            <person name="Zhao K."/>
            <person name="Won S.Y."/>
            <person name="Oh T.-J."/>
            <person name="Yu Y."/>
            <person name="Kim N.-H."/>
            <person name="Lee O.R."/>
            <person name="Lee T.-H."/>
            <person name="Bashyal P."/>
            <person name="Kim T.-S."/>
            <person name="Lee W.-H."/>
            <person name="Kawkins C."/>
            <person name="Kim C.-K."/>
            <person name="Kim J.S."/>
            <person name="Ahn B.O."/>
            <person name="Rhee S.Y."/>
            <person name="Sohng J.K."/>
        </authorList>
    </citation>
    <scope>NUCLEOTIDE SEQUENCE</scope>
    <source>
        <tissue evidence="2">Leaf</tissue>
    </source>
</reference>
<evidence type="ECO:0000313" key="2">
    <source>
        <dbReference type="EMBL" id="KAF7823887.1"/>
    </source>
</evidence>
<feature type="compositionally biased region" description="Basic residues" evidence="1">
    <location>
        <begin position="1"/>
        <end position="11"/>
    </location>
</feature>
<protein>
    <submittedName>
        <fullName evidence="2">Uncharacterized protein</fullName>
    </submittedName>
</protein>
<accession>A0A834TKM1</accession>
<sequence length="75" mass="8566">MKNRASNRFTKRNGNPAGGHRVPDRERREEIGVRFDSGFGDDPRARRGDGEDPGDADLRGLQERVRRYRGRECAP</sequence>
<gene>
    <name evidence="2" type="ORF">G2W53_022031</name>
</gene>
<dbReference type="Proteomes" id="UP000634136">
    <property type="component" value="Unassembled WGS sequence"/>
</dbReference>
<feature type="compositionally biased region" description="Basic and acidic residues" evidence="1">
    <location>
        <begin position="21"/>
        <end position="33"/>
    </location>
</feature>
<comment type="caution">
    <text evidence="2">The sequence shown here is derived from an EMBL/GenBank/DDBJ whole genome shotgun (WGS) entry which is preliminary data.</text>
</comment>
<organism evidence="2 3">
    <name type="scientific">Senna tora</name>
    <dbReference type="NCBI Taxonomy" id="362788"/>
    <lineage>
        <taxon>Eukaryota</taxon>
        <taxon>Viridiplantae</taxon>
        <taxon>Streptophyta</taxon>
        <taxon>Embryophyta</taxon>
        <taxon>Tracheophyta</taxon>
        <taxon>Spermatophyta</taxon>
        <taxon>Magnoliopsida</taxon>
        <taxon>eudicotyledons</taxon>
        <taxon>Gunneridae</taxon>
        <taxon>Pentapetalae</taxon>
        <taxon>rosids</taxon>
        <taxon>fabids</taxon>
        <taxon>Fabales</taxon>
        <taxon>Fabaceae</taxon>
        <taxon>Caesalpinioideae</taxon>
        <taxon>Cassia clade</taxon>
        <taxon>Senna</taxon>
    </lineage>
</organism>
<keyword evidence="3" id="KW-1185">Reference proteome</keyword>